<dbReference type="EMBL" id="CAJQZP010001273">
    <property type="protein sequence ID" value="CAG5035577.1"/>
    <property type="molecule type" value="Genomic_DNA"/>
</dbReference>
<evidence type="ECO:0000313" key="3">
    <source>
        <dbReference type="Proteomes" id="UP000691718"/>
    </source>
</evidence>
<feature type="region of interest" description="Disordered" evidence="1">
    <location>
        <begin position="1"/>
        <end position="75"/>
    </location>
</feature>
<dbReference type="Proteomes" id="UP000691718">
    <property type="component" value="Unassembled WGS sequence"/>
</dbReference>
<accession>A0A8S3XPW3</accession>
<proteinExistence type="predicted"/>
<feature type="compositionally biased region" description="Basic and acidic residues" evidence="1">
    <location>
        <begin position="44"/>
        <end position="61"/>
    </location>
</feature>
<keyword evidence="3" id="KW-1185">Reference proteome</keyword>
<feature type="non-terminal residue" evidence="2">
    <location>
        <position position="1"/>
    </location>
</feature>
<sequence>DIDVNEDVEKAATEDANAEEEDTVDEDGTREVLKVDVAPFKASQDVKAETRPQRGDGETWRGNRRSTHSTKEDGE</sequence>
<gene>
    <name evidence="2" type="ORF">PAPOLLO_LOCUS20580</name>
</gene>
<evidence type="ECO:0000313" key="2">
    <source>
        <dbReference type="EMBL" id="CAG5035577.1"/>
    </source>
</evidence>
<name>A0A8S3XPW3_PARAO</name>
<feature type="compositionally biased region" description="Acidic residues" evidence="1">
    <location>
        <begin position="16"/>
        <end position="26"/>
    </location>
</feature>
<dbReference type="AlphaFoldDB" id="A0A8S3XPW3"/>
<protein>
    <submittedName>
        <fullName evidence="2">(apollo) hypothetical protein</fullName>
    </submittedName>
</protein>
<organism evidence="2 3">
    <name type="scientific">Parnassius apollo</name>
    <name type="common">Apollo butterfly</name>
    <name type="synonym">Papilio apollo</name>
    <dbReference type="NCBI Taxonomy" id="110799"/>
    <lineage>
        <taxon>Eukaryota</taxon>
        <taxon>Metazoa</taxon>
        <taxon>Ecdysozoa</taxon>
        <taxon>Arthropoda</taxon>
        <taxon>Hexapoda</taxon>
        <taxon>Insecta</taxon>
        <taxon>Pterygota</taxon>
        <taxon>Neoptera</taxon>
        <taxon>Endopterygota</taxon>
        <taxon>Lepidoptera</taxon>
        <taxon>Glossata</taxon>
        <taxon>Ditrysia</taxon>
        <taxon>Papilionoidea</taxon>
        <taxon>Papilionidae</taxon>
        <taxon>Parnassiinae</taxon>
        <taxon>Parnassini</taxon>
        <taxon>Parnassius</taxon>
        <taxon>Parnassius</taxon>
    </lineage>
</organism>
<comment type="caution">
    <text evidence="2">The sequence shown here is derived from an EMBL/GenBank/DDBJ whole genome shotgun (WGS) entry which is preliminary data.</text>
</comment>
<reference evidence="2" key="1">
    <citation type="submission" date="2021-04" db="EMBL/GenBank/DDBJ databases">
        <authorList>
            <person name="Tunstrom K."/>
        </authorList>
    </citation>
    <scope>NUCLEOTIDE SEQUENCE</scope>
</reference>
<evidence type="ECO:0000256" key="1">
    <source>
        <dbReference type="SAM" id="MobiDB-lite"/>
    </source>
</evidence>